<comment type="caution">
    <text evidence="3">The sequence shown here is derived from an EMBL/GenBank/DDBJ whole genome shotgun (WGS) entry which is preliminary data.</text>
</comment>
<feature type="transmembrane region" description="Helical" evidence="1">
    <location>
        <begin position="23"/>
        <end position="47"/>
    </location>
</feature>
<feature type="transmembrane region" description="Helical" evidence="1">
    <location>
        <begin position="261"/>
        <end position="280"/>
    </location>
</feature>
<reference evidence="3 4" key="1">
    <citation type="submission" date="2019-08" db="EMBL/GenBank/DDBJ databases">
        <title>Bacterial whole genome sequence for Glaciihabitans sp. CHu50b-6-2.</title>
        <authorList>
            <person name="Jin L."/>
        </authorList>
    </citation>
    <scope>NUCLEOTIDE SEQUENCE [LARGE SCALE GENOMIC DNA]</scope>
    <source>
        <strain evidence="3 4">CHu50b-6-2</strain>
    </source>
</reference>
<keyword evidence="1" id="KW-0812">Transmembrane</keyword>
<dbReference type="RefSeq" id="WP_147784778.1">
    <property type="nucleotide sequence ID" value="NZ_VRMG01000011.1"/>
</dbReference>
<proteinExistence type="predicted"/>
<evidence type="ECO:0000259" key="2">
    <source>
        <dbReference type="Pfam" id="PF14258"/>
    </source>
</evidence>
<evidence type="ECO:0000313" key="3">
    <source>
        <dbReference type="EMBL" id="TXN28781.1"/>
    </source>
</evidence>
<sequence>MTATPSTATSTTPTIRRATRRSLFWILAATFLVLVAIIGIALTGSALSRGTEFSATNPGPIGSMAVAEVLRQQGVDVRVAGSFGSAKSALVARPGSTLFLYDSGDFLDDTRLTEIAGLARDVVVLTPGFAQLRAVAPQVAQAGTVKRKVLRSDCALAAVAKAESVTGAGRGYRVTGTGTVATRCLGSGSRVFSLIRLERGAHTITVLGTTDALRNEHVAERGNAALVLNLLGANPRLVWYLPTIDDSAAADAPSIAELTPVWVSSVMALLVIVAIAAAFWRGRRMGPLVIENLPVTVRASETMEGRARLYQRGGARLRALDSLRVGTIARVAAQCGLPRLATVDDVIAAASAVTGSDPRQLRSLLLDDTPRTDRELVRLSDRLLELERSVARSIRPA</sequence>
<dbReference type="InterPro" id="IPR025646">
    <property type="entry name" value="DUF4350"/>
</dbReference>
<feature type="domain" description="DUF4350" evidence="2">
    <location>
        <begin position="56"/>
        <end position="231"/>
    </location>
</feature>
<dbReference type="EMBL" id="VRMG01000011">
    <property type="protein sequence ID" value="TXN28781.1"/>
    <property type="molecule type" value="Genomic_DNA"/>
</dbReference>
<evidence type="ECO:0000313" key="4">
    <source>
        <dbReference type="Proteomes" id="UP000321379"/>
    </source>
</evidence>
<evidence type="ECO:0000256" key="1">
    <source>
        <dbReference type="SAM" id="Phobius"/>
    </source>
</evidence>
<gene>
    <name evidence="3" type="ORF">FVP33_16450</name>
</gene>
<name>A0A5C8ULV2_9MICO</name>
<keyword evidence="1" id="KW-0472">Membrane</keyword>
<organism evidence="3 4">
    <name type="scientific">Lacisediminihabitans profunda</name>
    <dbReference type="NCBI Taxonomy" id="2594790"/>
    <lineage>
        <taxon>Bacteria</taxon>
        <taxon>Bacillati</taxon>
        <taxon>Actinomycetota</taxon>
        <taxon>Actinomycetes</taxon>
        <taxon>Micrococcales</taxon>
        <taxon>Microbacteriaceae</taxon>
        <taxon>Lacisediminihabitans</taxon>
    </lineage>
</organism>
<dbReference type="AlphaFoldDB" id="A0A5C8ULV2"/>
<dbReference type="Pfam" id="PF14258">
    <property type="entry name" value="DUF4350"/>
    <property type="match status" value="1"/>
</dbReference>
<keyword evidence="1" id="KW-1133">Transmembrane helix</keyword>
<keyword evidence="4" id="KW-1185">Reference proteome</keyword>
<accession>A0A5C8ULV2</accession>
<dbReference type="Proteomes" id="UP000321379">
    <property type="component" value="Unassembled WGS sequence"/>
</dbReference>
<protein>
    <submittedName>
        <fullName evidence="3">DUF4350 domain-containing protein</fullName>
    </submittedName>
</protein>